<organism evidence="1 2">
    <name type="scientific">Knipowitschia caucasica</name>
    <name type="common">Caucasian dwarf goby</name>
    <name type="synonym">Pomatoschistus caucasicus</name>
    <dbReference type="NCBI Taxonomy" id="637954"/>
    <lineage>
        <taxon>Eukaryota</taxon>
        <taxon>Metazoa</taxon>
        <taxon>Chordata</taxon>
        <taxon>Craniata</taxon>
        <taxon>Vertebrata</taxon>
        <taxon>Euteleostomi</taxon>
        <taxon>Actinopterygii</taxon>
        <taxon>Neopterygii</taxon>
        <taxon>Teleostei</taxon>
        <taxon>Neoteleostei</taxon>
        <taxon>Acanthomorphata</taxon>
        <taxon>Gobiaria</taxon>
        <taxon>Gobiiformes</taxon>
        <taxon>Gobioidei</taxon>
        <taxon>Gobiidae</taxon>
        <taxon>Gobiinae</taxon>
        <taxon>Knipowitschia</taxon>
    </lineage>
</organism>
<reference evidence="1 2" key="1">
    <citation type="submission" date="2024-04" db="EMBL/GenBank/DDBJ databases">
        <authorList>
            <person name="Waldvogel A.-M."/>
            <person name="Schoenle A."/>
        </authorList>
    </citation>
    <scope>NUCLEOTIDE SEQUENCE [LARGE SCALE GENOMIC DNA]</scope>
</reference>
<sequence length="81" mass="8961">MRPKMGALMHACVSGGVFQCPAGFIVRSCSCDLLGIIKEFGLLFEILEREYSLSHQAGDETGLDQTQTRLERLERSQLKSG</sequence>
<proteinExistence type="predicted"/>
<keyword evidence="2" id="KW-1185">Reference proteome</keyword>
<evidence type="ECO:0000313" key="2">
    <source>
        <dbReference type="Proteomes" id="UP001497482"/>
    </source>
</evidence>
<name>A0AAV2KRD9_KNICA</name>
<dbReference type="EMBL" id="OZ035824">
    <property type="protein sequence ID" value="CAL1592633.1"/>
    <property type="molecule type" value="Genomic_DNA"/>
</dbReference>
<evidence type="ECO:0000313" key="1">
    <source>
        <dbReference type="EMBL" id="CAL1592633.1"/>
    </source>
</evidence>
<gene>
    <name evidence="1" type="ORF">KC01_LOCUS21859</name>
</gene>
<dbReference type="Proteomes" id="UP001497482">
    <property type="component" value="Chromosome 2"/>
</dbReference>
<protein>
    <submittedName>
        <fullName evidence="1">Uncharacterized protein</fullName>
    </submittedName>
</protein>
<dbReference type="AlphaFoldDB" id="A0AAV2KRD9"/>
<accession>A0AAV2KRD9</accession>